<dbReference type="InterPro" id="IPR044068">
    <property type="entry name" value="CB"/>
</dbReference>
<dbReference type="CDD" id="cd00798">
    <property type="entry name" value="INT_XerDC_C"/>
    <property type="match status" value="1"/>
</dbReference>
<evidence type="ECO:0000259" key="10">
    <source>
        <dbReference type="PROSITE" id="PS51898"/>
    </source>
</evidence>
<keyword evidence="2" id="KW-0963">Cytoplasm</keyword>
<dbReference type="InterPro" id="IPR004107">
    <property type="entry name" value="Integrase_SAM-like_N"/>
</dbReference>
<dbReference type="NCBIfam" id="NF040815">
    <property type="entry name" value="recomb_XerA_Arch"/>
    <property type="match status" value="1"/>
</dbReference>
<dbReference type="PROSITE" id="PS51900">
    <property type="entry name" value="CB"/>
    <property type="match status" value="1"/>
</dbReference>
<dbReference type="SUPFAM" id="SSF56349">
    <property type="entry name" value="DNA breaking-rejoining enzymes"/>
    <property type="match status" value="1"/>
</dbReference>
<dbReference type="InterPro" id="IPR013762">
    <property type="entry name" value="Integrase-like_cat_sf"/>
</dbReference>
<keyword evidence="3" id="KW-0132">Cell division</keyword>
<evidence type="ECO:0000256" key="6">
    <source>
        <dbReference type="ARBA" id="ARBA00023125"/>
    </source>
</evidence>
<dbReference type="Pfam" id="PF02899">
    <property type="entry name" value="Phage_int_SAM_1"/>
    <property type="match status" value="1"/>
</dbReference>
<evidence type="ECO:0000256" key="9">
    <source>
        <dbReference type="PROSITE-ProRule" id="PRU01248"/>
    </source>
</evidence>
<feature type="domain" description="Core-binding (CB)" evidence="11">
    <location>
        <begin position="1"/>
        <end position="91"/>
    </location>
</feature>
<evidence type="ECO:0000256" key="1">
    <source>
        <dbReference type="ARBA" id="ARBA00004496"/>
    </source>
</evidence>
<evidence type="ECO:0000256" key="7">
    <source>
        <dbReference type="ARBA" id="ARBA00023172"/>
    </source>
</evidence>
<dbReference type="RefSeq" id="WP_115586081.1">
    <property type="nucleotide sequence ID" value="NZ_CP025544.1"/>
</dbReference>
<keyword evidence="13" id="KW-1185">Reference proteome</keyword>
<protein>
    <submittedName>
        <fullName evidence="12">Tyrosine recombinase XerD</fullName>
    </submittedName>
</protein>
<dbReference type="Proteomes" id="UP000254834">
    <property type="component" value="Chromosome"/>
</dbReference>
<dbReference type="GO" id="GO:0003677">
    <property type="term" value="F:DNA binding"/>
    <property type="evidence" value="ECO:0007669"/>
    <property type="project" value="UniProtKB-UniRule"/>
</dbReference>
<feature type="domain" description="Tyr recombinase" evidence="10">
    <location>
        <begin position="109"/>
        <end position="293"/>
    </location>
</feature>
<proteinExistence type="predicted"/>
<dbReference type="EMBL" id="CP025544">
    <property type="protein sequence ID" value="AXK61066.1"/>
    <property type="molecule type" value="Genomic_DNA"/>
</dbReference>
<keyword evidence="7" id="KW-0233">DNA recombination</keyword>
<dbReference type="GO" id="GO:0051301">
    <property type="term" value="P:cell division"/>
    <property type="evidence" value="ECO:0007669"/>
    <property type="project" value="UniProtKB-KW"/>
</dbReference>
<dbReference type="SUPFAM" id="SSF47823">
    <property type="entry name" value="lambda integrase-like, N-terminal domain"/>
    <property type="match status" value="1"/>
</dbReference>
<evidence type="ECO:0000256" key="4">
    <source>
        <dbReference type="ARBA" id="ARBA00022829"/>
    </source>
</evidence>
<dbReference type="PANTHER" id="PTHR30349:SF77">
    <property type="entry name" value="TYROSINE RECOMBINASE XERC"/>
    <property type="match status" value="1"/>
</dbReference>
<dbReference type="GO" id="GO:0006310">
    <property type="term" value="P:DNA recombination"/>
    <property type="evidence" value="ECO:0007669"/>
    <property type="project" value="UniProtKB-KW"/>
</dbReference>
<organism evidence="12 13">
    <name type="scientific">Candidatus Chromulinivorax destructor</name>
    <dbReference type="NCBI Taxonomy" id="2066483"/>
    <lineage>
        <taxon>Bacteria</taxon>
        <taxon>Candidatus Babelota</taxon>
        <taxon>Candidatus Babeliae</taxon>
        <taxon>Candidatus Babeliales</taxon>
        <taxon>Candidatus Chromulinivoraceae</taxon>
        <taxon>Candidatus Chromulinivorax</taxon>
    </lineage>
</organism>
<dbReference type="KEGG" id="cdes:C0J27_05025"/>
<keyword evidence="6 9" id="KW-0238">DNA-binding</keyword>
<keyword evidence="5" id="KW-0229">DNA integration</keyword>
<dbReference type="PROSITE" id="PS51898">
    <property type="entry name" value="TYR_RECOMBINASE"/>
    <property type="match status" value="1"/>
</dbReference>
<dbReference type="GO" id="GO:0005737">
    <property type="term" value="C:cytoplasm"/>
    <property type="evidence" value="ECO:0007669"/>
    <property type="project" value="UniProtKB-SubCell"/>
</dbReference>
<dbReference type="GO" id="GO:0015074">
    <property type="term" value="P:DNA integration"/>
    <property type="evidence" value="ECO:0007669"/>
    <property type="project" value="UniProtKB-KW"/>
</dbReference>
<dbReference type="Gene3D" id="1.10.150.130">
    <property type="match status" value="1"/>
</dbReference>
<comment type="subcellular location">
    <subcellularLocation>
        <location evidence="1">Cytoplasm</location>
    </subcellularLocation>
</comment>
<evidence type="ECO:0000256" key="5">
    <source>
        <dbReference type="ARBA" id="ARBA00022908"/>
    </source>
</evidence>
<evidence type="ECO:0000313" key="12">
    <source>
        <dbReference type="EMBL" id="AXK61066.1"/>
    </source>
</evidence>
<evidence type="ECO:0000313" key="13">
    <source>
        <dbReference type="Proteomes" id="UP000254834"/>
    </source>
</evidence>
<name>A0A345ZCP9_9BACT</name>
<evidence type="ECO:0000256" key="3">
    <source>
        <dbReference type="ARBA" id="ARBA00022618"/>
    </source>
</evidence>
<sequence length="306" mass="35391">MNYLDALEKKADFLVYVQVERNLTANTCKSYASDLHQFFSFWEKINTESEQGITIKTALERFLISMFHKKTQKSSMARKISCFTSFERFLKACGISIELRLTRPSIEKKLPTYLTTDEIFYLLDTVQDADLGSLRPIRDKAIFETFYATGIRCSELTQIKIEDINFNEKTILITGKGRKQRYVLFGEKAKHKILQYIHDERIFNDKGDTTLFLNHSGAGLTSRSIQKIFTMFSKHLTVRKHLSPHKIRHSFATHLLNAGLDLRALQELLGHESLSSTEKYTHVTTKDLQTMYDTLHPINSMMATLK</sequence>
<dbReference type="AlphaFoldDB" id="A0A345ZCP9"/>
<keyword evidence="4" id="KW-0159">Chromosome partition</keyword>
<dbReference type="InterPro" id="IPR010998">
    <property type="entry name" value="Integrase_recombinase_N"/>
</dbReference>
<dbReference type="PANTHER" id="PTHR30349">
    <property type="entry name" value="PHAGE INTEGRASE-RELATED"/>
    <property type="match status" value="1"/>
</dbReference>
<dbReference type="InterPro" id="IPR011010">
    <property type="entry name" value="DNA_brk_join_enz"/>
</dbReference>
<dbReference type="Pfam" id="PF00589">
    <property type="entry name" value="Phage_integrase"/>
    <property type="match status" value="1"/>
</dbReference>
<reference evidence="12 13" key="1">
    <citation type="submission" date="2017-12" db="EMBL/GenBank/DDBJ databases">
        <title>Chromulinavorax destructans is a abundant pathogen of dominant heterotrophic picoflagllates.</title>
        <authorList>
            <person name="Deeg C.M."/>
            <person name="Zimmer M."/>
            <person name="Suttle C.A."/>
        </authorList>
    </citation>
    <scope>NUCLEOTIDE SEQUENCE [LARGE SCALE GENOMIC DNA]</scope>
    <source>
        <strain evidence="12 13">SeV1</strain>
    </source>
</reference>
<dbReference type="InterPro" id="IPR002104">
    <property type="entry name" value="Integrase_catalytic"/>
</dbReference>
<keyword evidence="8" id="KW-0131">Cell cycle</keyword>
<gene>
    <name evidence="12" type="ORF">C0J27_05025</name>
</gene>
<dbReference type="OrthoDB" id="9801717at2"/>
<evidence type="ECO:0000256" key="8">
    <source>
        <dbReference type="ARBA" id="ARBA00023306"/>
    </source>
</evidence>
<dbReference type="InterPro" id="IPR050090">
    <property type="entry name" value="Tyrosine_recombinase_XerCD"/>
</dbReference>
<evidence type="ECO:0000256" key="2">
    <source>
        <dbReference type="ARBA" id="ARBA00022490"/>
    </source>
</evidence>
<accession>A0A345ZCP9</accession>
<evidence type="ECO:0000259" key="11">
    <source>
        <dbReference type="PROSITE" id="PS51900"/>
    </source>
</evidence>
<dbReference type="Gene3D" id="1.10.443.10">
    <property type="entry name" value="Intergrase catalytic core"/>
    <property type="match status" value="1"/>
</dbReference>
<dbReference type="GO" id="GO:0007059">
    <property type="term" value="P:chromosome segregation"/>
    <property type="evidence" value="ECO:0007669"/>
    <property type="project" value="UniProtKB-KW"/>
</dbReference>